<feature type="binding site" evidence="8">
    <location>
        <begin position="74"/>
        <end position="75"/>
    </location>
    <ligand>
        <name>substrate</name>
    </ligand>
</feature>
<gene>
    <name evidence="8" type="primary">dapF</name>
    <name evidence="10" type="ORF">SAMN05216323_102326</name>
</gene>
<keyword evidence="8" id="KW-0963">Cytoplasm</keyword>
<dbReference type="SUPFAM" id="SSF54506">
    <property type="entry name" value="Diaminopimelate epimerase-like"/>
    <property type="match status" value="2"/>
</dbReference>
<dbReference type="STRING" id="1640674.SAMN05216323_102326"/>
<sequence length="257" mass="28445">MEVPFVKYHGAGNDFVIIDNTSAAYTLTREAIAFICHRRFGVGSDGLMLIEKSEEAAFYMRYFNSDGNESTMCGNGGRCIAHFAHSIGLAGESISFMGIDGPHQATILAPDRIKLKMKNIDRVDHHPGYYFLDTGSPHHVVFKDDVRNTDVVTEGKNIRYSDKYPAGTNVDFVEILDTNRIFVRTYERGVEDETLSCGTGVVAAAIATNISGNPKDVFIIETRGGELEVSFSYQKNEFIDVYLTGPVKFVFSGKIVL</sequence>
<dbReference type="PROSITE" id="PS01326">
    <property type="entry name" value="DAP_EPIMERASE"/>
    <property type="match status" value="1"/>
</dbReference>
<feature type="active site" evidence="9">
    <location>
        <position position="73"/>
    </location>
</feature>
<dbReference type="Proteomes" id="UP000199452">
    <property type="component" value="Unassembled WGS sequence"/>
</dbReference>
<dbReference type="Pfam" id="PF01678">
    <property type="entry name" value="DAP_epimerase"/>
    <property type="match status" value="2"/>
</dbReference>
<comment type="caution">
    <text evidence="8">Lacks conserved residue(s) required for the propagation of feature annotation.</text>
</comment>
<protein>
    <recommendedName>
        <fullName evidence="3 8">Diaminopimelate epimerase</fullName>
        <shortName evidence="8">DAP epimerase</shortName>
        <ecNumber evidence="3 8">5.1.1.7</ecNumber>
    </recommendedName>
    <alternativeName>
        <fullName evidence="8">PLP-independent amino acid racemase</fullName>
    </alternativeName>
</protein>
<dbReference type="GO" id="GO:0009089">
    <property type="term" value="P:lysine biosynthetic process via diaminopimelate"/>
    <property type="evidence" value="ECO:0007669"/>
    <property type="project" value="UniProtKB-UniRule"/>
</dbReference>
<feature type="site" description="Could be important to modulate the pK values of the two catalytic cysteine residues" evidence="8">
    <location>
        <position position="187"/>
    </location>
</feature>
<comment type="subunit">
    <text evidence="8">Homodimer.</text>
</comment>
<comment type="pathway">
    <text evidence="1 8">Amino-acid biosynthesis; L-lysine biosynthesis via DAP pathway; DL-2,6-diaminopimelate from LL-2,6-diaminopimelate: step 1/1.</text>
</comment>
<dbReference type="PANTHER" id="PTHR31689">
    <property type="entry name" value="DIAMINOPIMELATE EPIMERASE, CHLOROPLASTIC"/>
    <property type="match status" value="1"/>
</dbReference>
<feature type="active site" description="Proton acceptor" evidence="8">
    <location>
        <position position="197"/>
    </location>
</feature>
<evidence type="ECO:0000256" key="3">
    <source>
        <dbReference type="ARBA" id="ARBA00013080"/>
    </source>
</evidence>
<dbReference type="InterPro" id="IPR001653">
    <property type="entry name" value="DAP_epimerase_DapF"/>
</dbReference>
<evidence type="ECO:0000256" key="4">
    <source>
        <dbReference type="ARBA" id="ARBA00022605"/>
    </source>
</evidence>
<proteinExistence type="inferred from homology"/>
<dbReference type="InterPro" id="IPR018510">
    <property type="entry name" value="DAP_epimerase_AS"/>
</dbReference>
<dbReference type="EMBL" id="FMYP01000023">
    <property type="protein sequence ID" value="SDC26488.1"/>
    <property type="molecule type" value="Genomic_DNA"/>
</dbReference>
<dbReference type="GO" id="GO:0008837">
    <property type="term" value="F:diaminopimelate epimerase activity"/>
    <property type="evidence" value="ECO:0007669"/>
    <property type="project" value="UniProtKB-UniRule"/>
</dbReference>
<dbReference type="PANTHER" id="PTHR31689:SF0">
    <property type="entry name" value="DIAMINOPIMELATE EPIMERASE"/>
    <property type="match status" value="1"/>
</dbReference>
<dbReference type="Gene3D" id="3.10.310.10">
    <property type="entry name" value="Diaminopimelate Epimerase, Chain A, domain 1"/>
    <property type="match status" value="2"/>
</dbReference>
<dbReference type="AlphaFoldDB" id="A0A1G6K6I3"/>
<feature type="binding site" evidence="8">
    <location>
        <position position="13"/>
    </location>
    <ligand>
        <name>substrate</name>
    </ligand>
</feature>
<evidence type="ECO:0000256" key="9">
    <source>
        <dbReference type="PROSITE-ProRule" id="PRU10125"/>
    </source>
</evidence>
<keyword evidence="6 8" id="KW-0413">Isomerase</keyword>
<feature type="site" description="Could be important to modulate the pK values of the two catalytic cysteine residues" evidence="8">
    <location>
        <position position="138"/>
    </location>
</feature>
<feature type="active site" description="Proton donor" evidence="8">
    <location>
        <position position="73"/>
    </location>
</feature>
<evidence type="ECO:0000256" key="2">
    <source>
        <dbReference type="ARBA" id="ARBA00010219"/>
    </source>
</evidence>
<evidence type="ECO:0000256" key="7">
    <source>
        <dbReference type="ARBA" id="ARBA00051712"/>
    </source>
</evidence>
<dbReference type="EC" id="5.1.1.7" evidence="3 8"/>
<evidence type="ECO:0000256" key="1">
    <source>
        <dbReference type="ARBA" id="ARBA00005196"/>
    </source>
</evidence>
<evidence type="ECO:0000256" key="6">
    <source>
        <dbReference type="ARBA" id="ARBA00023235"/>
    </source>
</evidence>
<reference evidence="10 11" key="1">
    <citation type="submission" date="2016-09" db="EMBL/GenBank/DDBJ databases">
        <authorList>
            <person name="Capua I."/>
            <person name="De Benedictis P."/>
            <person name="Joannis T."/>
            <person name="Lombin L.H."/>
            <person name="Cattoli G."/>
        </authorList>
    </citation>
    <scope>NUCLEOTIDE SEQUENCE [LARGE SCALE GENOMIC DNA]</scope>
    <source>
        <strain evidence="10 11">A7P-90m</strain>
    </source>
</reference>
<dbReference type="NCBIfam" id="TIGR00652">
    <property type="entry name" value="DapF"/>
    <property type="match status" value="1"/>
</dbReference>
<comment type="function">
    <text evidence="8">Catalyzes the stereoinversion of LL-2,6-diaminopimelate (L,L-DAP) to meso-diaminopimelate (meso-DAP), a precursor of L-lysine and an essential component of the bacterial peptidoglycan.</text>
</comment>
<evidence type="ECO:0000313" key="11">
    <source>
        <dbReference type="Proteomes" id="UP000199452"/>
    </source>
</evidence>
<comment type="similarity">
    <text evidence="2 8">Belongs to the diaminopimelate epimerase family.</text>
</comment>
<feature type="binding site" evidence="8">
    <location>
        <begin position="187"/>
        <end position="188"/>
    </location>
    <ligand>
        <name>substrate</name>
    </ligand>
</feature>
<dbReference type="UniPathway" id="UPA00034">
    <property type="reaction ID" value="UER00025"/>
</dbReference>
<feature type="binding site" evidence="8">
    <location>
        <begin position="198"/>
        <end position="199"/>
    </location>
    <ligand>
        <name>substrate</name>
    </ligand>
</feature>
<dbReference type="OrthoDB" id="9805408at2"/>
<comment type="catalytic activity">
    <reaction evidence="7 8">
        <text>(2S,6S)-2,6-diaminopimelate = meso-2,6-diaminopimelate</text>
        <dbReference type="Rhea" id="RHEA:15393"/>
        <dbReference type="ChEBI" id="CHEBI:57609"/>
        <dbReference type="ChEBI" id="CHEBI:57791"/>
        <dbReference type="EC" id="5.1.1.7"/>
    </reaction>
</comment>
<evidence type="ECO:0000313" key="10">
    <source>
        <dbReference type="EMBL" id="SDC26488.1"/>
    </source>
</evidence>
<organism evidence="10 11">
    <name type="scientific">Williamwhitmania taraxaci</name>
    <dbReference type="NCBI Taxonomy" id="1640674"/>
    <lineage>
        <taxon>Bacteria</taxon>
        <taxon>Pseudomonadati</taxon>
        <taxon>Bacteroidota</taxon>
        <taxon>Bacteroidia</taxon>
        <taxon>Bacteroidales</taxon>
        <taxon>Williamwhitmaniaceae</taxon>
        <taxon>Williamwhitmania</taxon>
    </lineage>
</organism>
<keyword evidence="5 8" id="KW-0457">Lysine biosynthesis</keyword>
<dbReference type="RefSeq" id="WP_092437632.1">
    <property type="nucleotide sequence ID" value="NZ_FMYP01000023.1"/>
</dbReference>
<dbReference type="HAMAP" id="MF_00197">
    <property type="entry name" value="DAP_epimerase"/>
    <property type="match status" value="1"/>
</dbReference>
<accession>A0A1G6K6I3</accession>
<feature type="binding site" evidence="8">
    <location>
        <position position="64"/>
    </location>
    <ligand>
        <name>substrate</name>
    </ligand>
</feature>
<keyword evidence="11" id="KW-1185">Reference proteome</keyword>
<dbReference type="GO" id="GO:0005829">
    <property type="term" value="C:cytosol"/>
    <property type="evidence" value="ECO:0007669"/>
    <property type="project" value="TreeGrafter"/>
</dbReference>
<evidence type="ECO:0000256" key="5">
    <source>
        <dbReference type="ARBA" id="ARBA00023154"/>
    </source>
</evidence>
<keyword evidence="4 8" id="KW-0028">Amino-acid biosynthesis</keyword>
<feature type="binding site" evidence="8">
    <location>
        <position position="169"/>
    </location>
    <ligand>
        <name>substrate</name>
    </ligand>
</feature>
<name>A0A1G6K6I3_9BACT</name>
<evidence type="ECO:0000256" key="8">
    <source>
        <dbReference type="HAMAP-Rule" id="MF_00197"/>
    </source>
</evidence>
<comment type="subcellular location">
    <subcellularLocation>
        <location evidence="8">Cytoplasm</location>
    </subcellularLocation>
</comment>